<proteinExistence type="predicted"/>
<dbReference type="PRINTS" id="PR01720">
    <property type="entry name" value="CTLANTIGEN4"/>
</dbReference>
<dbReference type="PANTHER" id="PTHR11494">
    <property type="entry name" value="CYTOTOXIC T-LYMPHOCYTE PROTEIN"/>
    <property type="match status" value="1"/>
</dbReference>
<feature type="transmembrane region" description="Helical" evidence="16">
    <location>
        <begin position="184"/>
        <end position="201"/>
    </location>
</feature>
<evidence type="ECO:0000256" key="4">
    <source>
        <dbReference type="ARBA" id="ARBA00022475"/>
    </source>
</evidence>
<dbReference type="InterPro" id="IPR013783">
    <property type="entry name" value="Ig-like_fold"/>
</dbReference>
<dbReference type="EMBL" id="CAUEEQ010017078">
    <property type="protein sequence ID" value="CAJ0940390.1"/>
    <property type="molecule type" value="Genomic_DNA"/>
</dbReference>
<dbReference type="InterPro" id="IPR008096">
    <property type="entry name" value="CTLA4"/>
</dbReference>
<comment type="function">
    <text evidence="1">Inhibitory receptor acting as a major negative regulator of T-cell responses. The affinity of CTLA4 for its natural B7 family ligands, CD80 and CD86, is considerably stronger than the affinity of their cognate stimulatory coreceptor CD28.</text>
</comment>
<evidence type="ECO:0000256" key="15">
    <source>
        <dbReference type="ARBA" id="ARBA00032097"/>
    </source>
</evidence>
<evidence type="ECO:0000313" key="19">
    <source>
        <dbReference type="Proteomes" id="UP001176940"/>
    </source>
</evidence>
<evidence type="ECO:0000256" key="7">
    <source>
        <dbReference type="ARBA" id="ARBA00022729"/>
    </source>
</evidence>
<keyword evidence="12" id="KW-1015">Disulfide bond</keyword>
<organism evidence="18 19">
    <name type="scientific">Ranitomeya imitator</name>
    <name type="common">mimic poison frog</name>
    <dbReference type="NCBI Taxonomy" id="111125"/>
    <lineage>
        <taxon>Eukaryota</taxon>
        <taxon>Metazoa</taxon>
        <taxon>Chordata</taxon>
        <taxon>Craniata</taxon>
        <taxon>Vertebrata</taxon>
        <taxon>Euteleostomi</taxon>
        <taxon>Amphibia</taxon>
        <taxon>Batrachia</taxon>
        <taxon>Anura</taxon>
        <taxon>Neobatrachia</taxon>
        <taxon>Hyloidea</taxon>
        <taxon>Dendrobatidae</taxon>
        <taxon>Dendrobatinae</taxon>
        <taxon>Ranitomeya</taxon>
    </lineage>
</organism>
<evidence type="ECO:0000256" key="6">
    <source>
        <dbReference type="ARBA" id="ARBA00022692"/>
    </source>
</evidence>
<keyword evidence="5" id="KW-0597">Phosphoprotein</keyword>
<dbReference type="InterPro" id="IPR040216">
    <property type="entry name" value="CTLA4/CD28"/>
</dbReference>
<keyword evidence="14" id="KW-0393">Immunoglobulin domain</keyword>
<dbReference type="SUPFAM" id="SSF48726">
    <property type="entry name" value="Immunoglobulin"/>
    <property type="match status" value="1"/>
</dbReference>
<dbReference type="Gene3D" id="2.60.40.10">
    <property type="entry name" value="Immunoglobulins"/>
    <property type="match status" value="1"/>
</dbReference>
<reference evidence="18" key="1">
    <citation type="submission" date="2023-07" db="EMBL/GenBank/DDBJ databases">
        <authorList>
            <person name="Stuckert A."/>
        </authorList>
    </citation>
    <scope>NUCLEOTIDE SEQUENCE</scope>
</reference>
<feature type="domain" description="Immunoglobulin" evidence="17">
    <location>
        <begin position="13"/>
        <end position="123"/>
    </location>
</feature>
<evidence type="ECO:0000259" key="17">
    <source>
        <dbReference type="SMART" id="SM00409"/>
    </source>
</evidence>
<keyword evidence="19" id="KW-1185">Reference proteome</keyword>
<comment type="subcellular location">
    <subcellularLocation>
        <location evidence="2">Cell membrane</location>
        <topology evidence="2">Single-pass type I membrane protein</topology>
    </subcellularLocation>
</comment>
<dbReference type="Pfam" id="PF07686">
    <property type="entry name" value="V-set"/>
    <property type="match status" value="1"/>
</dbReference>
<name>A0ABN9LF36_9NEOB</name>
<evidence type="ECO:0000256" key="1">
    <source>
        <dbReference type="ARBA" id="ARBA00002230"/>
    </source>
</evidence>
<dbReference type="Proteomes" id="UP001176940">
    <property type="component" value="Unassembled WGS sequence"/>
</dbReference>
<evidence type="ECO:0000256" key="9">
    <source>
        <dbReference type="ARBA" id="ARBA00022989"/>
    </source>
</evidence>
<evidence type="ECO:0000313" key="18">
    <source>
        <dbReference type="EMBL" id="CAJ0940390.1"/>
    </source>
</evidence>
<feature type="transmembrane region" description="Helical" evidence="16">
    <location>
        <begin position="143"/>
        <end position="164"/>
    </location>
</feature>
<dbReference type="InterPro" id="IPR036179">
    <property type="entry name" value="Ig-like_dom_sf"/>
</dbReference>
<keyword evidence="11 16" id="KW-0472">Membrane</keyword>
<sequence length="267" mass="30237">MSEVHAGTQVTQPAVIVANRHGEATLICDYSVYGMVEEIRFSLLKKTKKHISEICVFSFNTKYEHASIGDTIRCLGIPSPHNVTFNISGLTAEDTGLYTCKMEVMYPPPYRSSEGNATLVYVSDLTYQCAQSIEPVEDNMYKWTLLIVFVVLLLYSLIATGILLCKGMKYKNNGSARLCGYQHLVFFLFFLLSSSTINAYVKKGREGGILDITSKYYNLTTRIITLIMFNFETGVNPQLYCAECHQILQYLVILCSFAERLLYFRSF</sequence>
<evidence type="ECO:0000256" key="13">
    <source>
        <dbReference type="ARBA" id="ARBA00023180"/>
    </source>
</evidence>
<evidence type="ECO:0000256" key="10">
    <source>
        <dbReference type="ARBA" id="ARBA00023130"/>
    </source>
</evidence>
<dbReference type="InterPro" id="IPR003599">
    <property type="entry name" value="Ig_sub"/>
</dbReference>
<evidence type="ECO:0000256" key="16">
    <source>
        <dbReference type="SAM" id="Phobius"/>
    </source>
</evidence>
<evidence type="ECO:0000256" key="2">
    <source>
        <dbReference type="ARBA" id="ARBA00004251"/>
    </source>
</evidence>
<evidence type="ECO:0000256" key="8">
    <source>
        <dbReference type="ARBA" id="ARBA00022859"/>
    </source>
</evidence>
<dbReference type="PANTHER" id="PTHR11494:SF8">
    <property type="entry name" value="CYTOTOXIC T-LYMPHOCYTE PROTEIN 4"/>
    <property type="match status" value="1"/>
</dbReference>
<keyword evidence="6 16" id="KW-0812">Transmembrane</keyword>
<keyword evidence="9 16" id="KW-1133">Transmembrane helix</keyword>
<gene>
    <name evidence="18" type="ORF">RIMI_LOCUS8556841</name>
</gene>
<keyword evidence="13" id="KW-0325">Glycoprotein</keyword>
<evidence type="ECO:0000256" key="11">
    <source>
        <dbReference type="ARBA" id="ARBA00023136"/>
    </source>
</evidence>
<dbReference type="SMART" id="SM00409">
    <property type="entry name" value="IG"/>
    <property type="match status" value="1"/>
</dbReference>
<keyword evidence="4" id="KW-1003">Cell membrane</keyword>
<keyword evidence="8" id="KW-0391">Immunity</keyword>
<evidence type="ECO:0000256" key="5">
    <source>
        <dbReference type="ARBA" id="ARBA00022553"/>
    </source>
</evidence>
<evidence type="ECO:0000256" key="14">
    <source>
        <dbReference type="ARBA" id="ARBA00023319"/>
    </source>
</evidence>
<evidence type="ECO:0000256" key="3">
    <source>
        <dbReference type="ARBA" id="ARBA00016331"/>
    </source>
</evidence>
<dbReference type="InterPro" id="IPR013106">
    <property type="entry name" value="Ig_V-set"/>
</dbReference>
<protein>
    <recommendedName>
        <fullName evidence="3">Cytotoxic T-lymphocyte protein 4</fullName>
    </recommendedName>
    <alternativeName>
        <fullName evidence="15">Cytotoxic T-lymphocyte-associated antigen 4</fullName>
    </alternativeName>
</protein>
<accession>A0ABN9LF36</accession>
<keyword evidence="7" id="KW-0732">Signal</keyword>
<comment type="caution">
    <text evidence="18">The sequence shown here is derived from an EMBL/GenBank/DDBJ whole genome shotgun (WGS) entry which is preliminary data.</text>
</comment>
<evidence type="ECO:0000256" key="12">
    <source>
        <dbReference type="ARBA" id="ARBA00023157"/>
    </source>
</evidence>
<keyword evidence="10" id="KW-1064">Adaptive immunity</keyword>